<keyword evidence="6 19" id="KW-0663">Pyridoxal phosphate</keyword>
<evidence type="ECO:0000313" key="21">
    <source>
        <dbReference type="EMBL" id="CBY32461.1"/>
    </source>
</evidence>
<dbReference type="Pfam" id="PF01053">
    <property type="entry name" value="Cys_Met_Meta_PP"/>
    <property type="match status" value="1"/>
</dbReference>
<evidence type="ECO:0000256" key="7">
    <source>
        <dbReference type="ARBA" id="ARBA00023192"/>
    </source>
</evidence>
<dbReference type="PIRSF" id="PIRSF001434">
    <property type="entry name" value="CGS"/>
    <property type="match status" value="1"/>
</dbReference>
<dbReference type="PANTHER" id="PTHR11808">
    <property type="entry name" value="TRANS-SULFURATION ENZYME FAMILY MEMBER"/>
    <property type="match status" value="1"/>
</dbReference>
<organism evidence="21">
    <name type="scientific">Oikopleura dioica</name>
    <name type="common">Tunicate</name>
    <dbReference type="NCBI Taxonomy" id="34765"/>
    <lineage>
        <taxon>Eukaryota</taxon>
        <taxon>Metazoa</taxon>
        <taxon>Chordata</taxon>
        <taxon>Tunicata</taxon>
        <taxon>Appendicularia</taxon>
        <taxon>Copelata</taxon>
        <taxon>Oikopleuridae</taxon>
        <taxon>Oikopleura</taxon>
    </lineage>
</organism>
<dbReference type="InterPro" id="IPR015422">
    <property type="entry name" value="PyrdxlP-dep_Trfase_small"/>
</dbReference>
<dbReference type="EC" id="4.4.1.1" evidence="4"/>
<evidence type="ECO:0000256" key="10">
    <source>
        <dbReference type="ARBA" id="ARBA00045076"/>
    </source>
</evidence>
<keyword evidence="7" id="KW-0198">Cysteine biosynthesis</keyword>
<comment type="subunit">
    <text evidence="11">Homotetramer. Interacts with CALM in a calcium-dependent manner.</text>
</comment>
<dbReference type="Gene3D" id="3.40.640.10">
    <property type="entry name" value="Type I PLP-dependent aspartate aminotransferase-like (Major domain)"/>
    <property type="match status" value="1"/>
</dbReference>
<evidence type="ECO:0000256" key="11">
    <source>
        <dbReference type="ARBA" id="ARBA00046537"/>
    </source>
</evidence>
<dbReference type="FunFam" id="3.90.1150.10:FF:000008">
    <property type="entry name" value="Cystathionine gamma-synthase"/>
    <property type="match status" value="1"/>
</dbReference>
<comment type="similarity">
    <text evidence="3 20">Belongs to the trans-sulfuration enzymes family.</text>
</comment>
<dbReference type="Gene3D" id="3.90.1150.10">
    <property type="entry name" value="Aspartate Aminotransferase, domain 1"/>
    <property type="match status" value="1"/>
</dbReference>
<dbReference type="GO" id="GO:0030170">
    <property type="term" value="F:pyridoxal phosphate binding"/>
    <property type="evidence" value="ECO:0007669"/>
    <property type="project" value="InterPro"/>
</dbReference>
<dbReference type="AlphaFoldDB" id="E4YA74"/>
<dbReference type="InterPro" id="IPR054542">
    <property type="entry name" value="Cys_met_metab_PP"/>
</dbReference>
<evidence type="ECO:0000256" key="17">
    <source>
        <dbReference type="ARBA" id="ARBA00048625"/>
    </source>
</evidence>
<comment type="catalytic activity">
    <reaction evidence="15">
        <text>L-cysteine + H2O = hydrogen sulfide + pyruvate + NH4(+) + H(+)</text>
        <dbReference type="Rhea" id="RHEA:24931"/>
        <dbReference type="ChEBI" id="CHEBI:15361"/>
        <dbReference type="ChEBI" id="CHEBI:15377"/>
        <dbReference type="ChEBI" id="CHEBI:15378"/>
        <dbReference type="ChEBI" id="CHEBI:28938"/>
        <dbReference type="ChEBI" id="CHEBI:29919"/>
        <dbReference type="ChEBI" id="CHEBI:35235"/>
        <dbReference type="EC" id="4.4.1.1"/>
    </reaction>
    <physiologicalReaction direction="left-to-right" evidence="15">
        <dbReference type="Rhea" id="RHEA:24932"/>
    </physiologicalReaction>
</comment>
<keyword evidence="7" id="KW-0028">Amino-acid biosynthesis</keyword>
<evidence type="ECO:0000256" key="1">
    <source>
        <dbReference type="ARBA" id="ARBA00001933"/>
    </source>
</evidence>
<evidence type="ECO:0000256" key="9">
    <source>
        <dbReference type="ARBA" id="ARBA00031772"/>
    </source>
</evidence>
<dbReference type="InterPro" id="IPR000277">
    <property type="entry name" value="Cys/Met-Metab_PyrdxlP-dep_enz"/>
</dbReference>
<dbReference type="InterPro" id="IPR015424">
    <property type="entry name" value="PyrdxlP-dep_Trfase"/>
</dbReference>
<evidence type="ECO:0000256" key="12">
    <source>
        <dbReference type="ARBA" id="ARBA00047175"/>
    </source>
</evidence>
<dbReference type="GO" id="GO:0005737">
    <property type="term" value="C:cytoplasm"/>
    <property type="evidence" value="ECO:0007669"/>
    <property type="project" value="TreeGrafter"/>
</dbReference>
<evidence type="ECO:0000256" key="3">
    <source>
        <dbReference type="ARBA" id="ARBA00009077"/>
    </source>
</evidence>
<dbReference type="EC" id="4.4.1.2" evidence="12"/>
<evidence type="ECO:0000256" key="15">
    <source>
        <dbReference type="ARBA" id="ARBA00047376"/>
    </source>
</evidence>
<evidence type="ECO:0000256" key="5">
    <source>
        <dbReference type="ARBA" id="ARBA00017343"/>
    </source>
</evidence>
<dbReference type="GO" id="GO:0019343">
    <property type="term" value="P:cysteine biosynthetic process via cystathionine"/>
    <property type="evidence" value="ECO:0007669"/>
    <property type="project" value="TreeGrafter"/>
</dbReference>
<reference evidence="21" key="1">
    <citation type="journal article" date="2010" name="Science">
        <title>Plasticity of animal genome architecture unmasked by rapid evolution of a pelagic tunicate.</title>
        <authorList>
            <person name="Denoeud F."/>
            <person name="Henriet S."/>
            <person name="Mungpakdee S."/>
            <person name="Aury J.M."/>
            <person name="Da Silva C."/>
            <person name="Brinkmann H."/>
            <person name="Mikhaleva J."/>
            <person name="Olsen L.C."/>
            <person name="Jubin C."/>
            <person name="Canestro C."/>
            <person name="Bouquet J.M."/>
            <person name="Danks G."/>
            <person name="Poulain J."/>
            <person name="Campsteijn C."/>
            <person name="Adamski M."/>
            <person name="Cross I."/>
            <person name="Yadetie F."/>
            <person name="Muffato M."/>
            <person name="Louis A."/>
            <person name="Butcher S."/>
            <person name="Tsagkogeorga G."/>
            <person name="Konrad A."/>
            <person name="Singh S."/>
            <person name="Jensen M.F."/>
            <person name="Cong E.H."/>
            <person name="Eikeseth-Otteraa H."/>
            <person name="Noel B."/>
            <person name="Anthouard V."/>
            <person name="Porcel B.M."/>
            <person name="Kachouri-Lafond R."/>
            <person name="Nishino A."/>
            <person name="Ugolini M."/>
            <person name="Chourrout P."/>
            <person name="Nishida H."/>
            <person name="Aasland R."/>
            <person name="Huzurbazar S."/>
            <person name="Westhof E."/>
            <person name="Delsuc F."/>
            <person name="Lehrach H."/>
            <person name="Reinhardt R."/>
            <person name="Weissenbach J."/>
            <person name="Roy S.W."/>
            <person name="Artiguenave F."/>
            <person name="Postlethwait J.H."/>
            <person name="Manak J.R."/>
            <person name="Thompson E.M."/>
            <person name="Jaillon O."/>
            <person name="Du Pasquier L."/>
            <person name="Boudinot P."/>
            <person name="Liberles D.A."/>
            <person name="Volff J.N."/>
            <person name="Philippe H."/>
            <person name="Lenhard B."/>
            <person name="Roest Crollius H."/>
            <person name="Wincker P."/>
            <person name="Chourrout D."/>
        </authorList>
    </citation>
    <scope>NUCLEOTIDE SEQUENCE [LARGE SCALE GENOMIC DNA]</scope>
</reference>
<dbReference type="CDD" id="cd00614">
    <property type="entry name" value="CGS_like"/>
    <property type="match status" value="1"/>
</dbReference>
<protein>
    <recommendedName>
        <fullName evidence="5">Cystathionine gamma-lyase</fullName>
        <ecNumber evidence="4">4.4.1.1</ecNumber>
        <ecNumber evidence="12">4.4.1.2</ecNumber>
    </recommendedName>
    <alternativeName>
        <fullName evidence="14">Cysteine desulfhydrase</fullName>
    </alternativeName>
    <alternativeName>
        <fullName evidence="9">Cysteine-protein sulfhydrase</fullName>
    </alternativeName>
    <alternativeName>
        <fullName evidence="8">Gamma-cystathionase</fullName>
    </alternativeName>
    <alternativeName>
        <fullName evidence="13">Homocysteine desulfhydrase</fullName>
    </alternativeName>
</protein>
<evidence type="ECO:0000256" key="2">
    <source>
        <dbReference type="ARBA" id="ARBA00005038"/>
    </source>
</evidence>
<comment type="pathway">
    <text evidence="2">Amino-acid biosynthesis; L-cysteine biosynthesis; L-cysteine from L-homocysteine and L-serine: step 2/2.</text>
</comment>
<dbReference type="GO" id="GO:0047982">
    <property type="term" value="F:homocysteine desulfhydrase activity"/>
    <property type="evidence" value="ECO:0007669"/>
    <property type="project" value="UniProtKB-EC"/>
</dbReference>
<accession>E4YA74</accession>
<dbReference type="PANTHER" id="PTHR11808:SF15">
    <property type="entry name" value="CYSTATHIONINE GAMMA-LYASE"/>
    <property type="match status" value="1"/>
</dbReference>
<name>E4YA74_OIKDI</name>
<evidence type="ECO:0000256" key="13">
    <source>
        <dbReference type="ARBA" id="ARBA00047199"/>
    </source>
</evidence>
<feature type="modified residue" description="N6-(pyridoxal phosphate)lysine" evidence="19">
    <location>
        <position position="212"/>
    </location>
</feature>
<comment type="catalytic activity">
    <reaction evidence="10">
        <text>L-homoserine = 2-oxobutanoate + NH4(+)</text>
        <dbReference type="Rhea" id="RHEA:24923"/>
        <dbReference type="ChEBI" id="CHEBI:16763"/>
        <dbReference type="ChEBI" id="CHEBI:28938"/>
        <dbReference type="ChEBI" id="CHEBI:57476"/>
        <dbReference type="EC" id="4.4.1.1"/>
    </reaction>
    <physiologicalReaction direction="left-to-right" evidence="10">
        <dbReference type="Rhea" id="RHEA:24924"/>
    </physiologicalReaction>
</comment>
<evidence type="ECO:0000256" key="18">
    <source>
        <dbReference type="ARBA" id="ARBA00048780"/>
    </source>
</evidence>
<evidence type="ECO:0000256" key="20">
    <source>
        <dbReference type="RuleBase" id="RU362118"/>
    </source>
</evidence>
<dbReference type="SUPFAM" id="SSF53383">
    <property type="entry name" value="PLP-dependent transferases"/>
    <property type="match status" value="1"/>
</dbReference>
<comment type="catalytic activity">
    <reaction evidence="16">
        <text>L,L-cystathionine + H2O = 2-oxobutanoate + L-cysteine + NH4(+)</text>
        <dbReference type="Rhea" id="RHEA:14005"/>
        <dbReference type="ChEBI" id="CHEBI:15377"/>
        <dbReference type="ChEBI" id="CHEBI:16763"/>
        <dbReference type="ChEBI" id="CHEBI:28938"/>
        <dbReference type="ChEBI" id="CHEBI:35235"/>
        <dbReference type="ChEBI" id="CHEBI:58161"/>
        <dbReference type="EC" id="4.4.1.1"/>
    </reaction>
    <physiologicalReaction direction="left-to-right" evidence="16">
        <dbReference type="Rhea" id="RHEA:14006"/>
    </physiologicalReaction>
</comment>
<dbReference type="InterPro" id="IPR015421">
    <property type="entry name" value="PyrdxlP-dep_Trfase_major"/>
</dbReference>
<sequence length="401" mass="43790">MRFDLDGEAPFKSFGTDAIHAGQEPEKWDSRSVVPLIGLSTTFKQESPGVLRHDKYEYSRGGNPTRECLEECVAKIENGKHALAYASGLAATMSMVEALLENGDHAVTGDDLYGGTNRYFNKVATKHGVEFTMVDVRNPDNVVAAIKPNTKMVWFELMSNPLLRIGDVKTIAEKVHAVNKDIVVCVDNTFLSSYNARPLDLGADVVMHSATKYMNGHSDVVMGLLAMKSDELKKKLMFAQFAIGAVPSAFDCYLVNRGLKTLHVRMQRHGENGLACAKFLESHDQVAGVSYPGLPSHPQHEVFKTIARACSGMVVFYIKGGLQEAKTFLASLKVFTLAESLGGFESLAEHPAIMTHASVPEDQRKILGISDTFIRLSVGLEDEADLLADLDQALKAALLTV</sequence>
<dbReference type="UniPathway" id="UPA00136">
    <property type="reaction ID" value="UER00202"/>
</dbReference>
<dbReference type="FunFam" id="3.40.640.10:FF:000009">
    <property type="entry name" value="Cystathionine gamma-synthase homolog"/>
    <property type="match status" value="1"/>
</dbReference>
<comment type="cofactor">
    <cofactor evidence="1 20">
        <name>pyridoxal 5'-phosphate</name>
        <dbReference type="ChEBI" id="CHEBI:597326"/>
    </cofactor>
</comment>
<proteinExistence type="inferred from homology"/>
<evidence type="ECO:0000256" key="4">
    <source>
        <dbReference type="ARBA" id="ARBA00012085"/>
    </source>
</evidence>
<dbReference type="EMBL" id="FN654355">
    <property type="protein sequence ID" value="CBY32461.1"/>
    <property type="molecule type" value="Genomic_DNA"/>
</dbReference>
<gene>
    <name evidence="21" type="ORF">GSOID_T00031798001</name>
</gene>
<evidence type="ECO:0000256" key="19">
    <source>
        <dbReference type="PIRSR" id="PIRSR001434-2"/>
    </source>
</evidence>
<dbReference type="Proteomes" id="UP000011014">
    <property type="component" value="Unassembled WGS sequence"/>
</dbReference>
<dbReference type="GO" id="GO:0019346">
    <property type="term" value="P:transsulfuration"/>
    <property type="evidence" value="ECO:0007669"/>
    <property type="project" value="InterPro"/>
</dbReference>
<comment type="catalytic activity">
    <reaction evidence="17">
        <text>L-selenocystathionine + H2O = L-selenocysteine + 2-oxobutanoate + NH4(+)</text>
        <dbReference type="Rhea" id="RHEA:31151"/>
        <dbReference type="ChEBI" id="CHEBI:15377"/>
        <dbReference type="ChEBI" id="CHEBI:16763"/>
        <dbReference type="ChEBI" id="CHEBI:28938"/>
        <dbReference type="ChEBI" id="CHEBI:57843"/>
        <dbReference type="ChEBI" id="CHEBI:62226"/>
    </reaction>
    <physiologicalReaction direction="left-to-right" evidence="17">
        <dbReference type="Rhea" id="RHEA:31152"/>
    </physiologicalReaction>
</comment>
<dbReference type="GO" id="GO:0004123">
    <property type="term" value="F:cystathionine gamma-lyase activity"/>
    <property type="evidence" value="ECO:0007669"/>
    <property type="project" value="TreeGrafter"/>
</dbReference>
<evidence type="ECO:0000256" key="16">
    <source>
        <dbReference type="ARBA" id="ARBA00047477"/>
    </source>
</evidence>
<evidence type="ECO:0000256" key="8">
    <source>
        <dbReference type="ARBA" id="ARBA00029853"/>
    </source>
</evidence>
<evidence type="ECO:0000256" key="14">
    <source>
        <dbReference type="ARBA" id="ARBA00047211"/>
    </source>
</evidence>
<dbReference type="PROSITE" id="PS00868">
    <property type="entry name" value="CYS_MET_METAB_PP"/>
    <property type="match status" value="1"/>
</dbReference>
<comment type="catalytic activity">
    <reaction evidence="18">
        <text>L-homocysteine + H2O = 2-oxobutanoate + hydrogen sulfide + NH4(+) + H(+)</text>
        <dbReference type="Rhea" id="RHEA:14501"/>
        <dbReference type="ChEBI" id="CHEBI:15377"/>
        <dbReference type="ChEBI" id="CHEBI:15378"/>
        <dbReference type="ChEBI" id="CHEBI:16763"/>
        <dbReference type="ChEBI" id="CHEBI:28938"/>
        <dbReference type="ChEBI" id="CHEBI:29919"/>
        <dbReference type="ChEBI" id="CHEBI:58199"/>
        <dbReference type="EC" id="4.4.1.2"/>
    </reaction>
    <physiologicalReaction direction="left-to-right" evidence="18">
        <dbReference type="Rhea" id="RHEA:14502"/>
    </physiologicalReaction>
</comment>
<evidence type="ECO:0000256" key="6">
    <source>
        <dbReference type="ARBA" id="ARBA00022898"/>
    </source>
</evidence>